<dbReference type="Proteomes" id="UP001054252">
    <property type="component" value="Unassembled WGS sequence"/>
</dbReference>
<organism evidence="1 2">
    <name type="scientific">Rubroshorea leprosula</name>
    <dbReference type="NCBI Taxonomy" id="152421"/>
    <lineage>
        <taxon>Eukaryota</taxon>
        <taxon>Viridiplantae</taxon>
        <taxon>Streptophyta</taxon>
        <taxon>Embryophyta</taxon>
        <taxon>Tracheophyta</taxon>
        <taxon>Spermatophyta</taxon>
        <taxon>Magnoliopsida</taxon>
        <taxon>eudicotyledons</taxon>
        <taxon>Gunneridae</taxon>
        <taxon>Pentapetalae</taxon>
        <taxon>rosids</taxon>
        <taxon>malvids</taxon>
        <taxon>Malvales</taxon>
        <taxon>Dipterocarpaceae</taxon>
        <taxon>Rubroshorea</taxon>
    </lineage>
</organism>
<dbReference type="EMBL" id="BPVZ01000001">
    <property type="protein sequence ID" value="GKU87099.1"/>
    <property type="molecule type" value="Genomic_DNA"/>
</dbReference>
<keyword evidence="2" id="KW-1185">Reference proteome</keyword>
<evidence type="ECO:0000313" key="2">
    <source>
        <dbReference type="Proteomes" id="UP001054252"/>
    </source>
</evidence>
<accession>A0AAV5HPK4</accession>
<reference evidence="1 2" key="1">
    <citation type="journal article" date="2021" name="Commun. Biol.">
        <title>The genome of Shorea leprosula (Dipterocarpaceae) highlights the ecological relevance of drought in aseasonal tropical rainforests.</title>
        <authorList>
            <person name="Ng K.K.S."/>
            <person name="Kobayashi M.J."/>
            <person name="Fawcett J.A."/>
            <person name="Hatakeyama M."/>
            <person name="Paape T."/>
            <person name="Ng C.H."/>
            <person name="Ang C.C."/>
            <person name="Tnah L.H."/>
            <person name="Lee C.T."/>
            <person name="Nishiyama T."/>
            <person name="Sese J."/>
            <person name="O'Brien M.J."/>
            <person name="Copetti D."/>
            <person name="Mohd Noor M.I."/>
            <person name="Ong R.C."/>
            <person name="Putra M."/>
            <person name="Sireger I.Z."/>
            <person name="Indrioko S."/>
            <person name="Kosugi Y."/>
            <person name="Izuno A."/>
            <person name="Isagi Y."/>
            <person name="Lee S.L."/>
            <person name="Shimizu K.K."/>
        </authorList>
    </citation>
    <scope>NUCLEOTIDE SEQUENCE [LARGE SCALE GENOMIC DNA]</scope>
    <source>
        <strain evidence="1">214</strain>
    </source>
</reference>
<evidence type="ECO:0000313" key="1">
    <source>
        <dbReference type="EMBL" id="GKU87099.1"/>
    </source>
</evidence>
<proteinExistence type="predicted"/>
<gene>
    <name evidence="1" type="ORF">SLEP1_g1550</name>
</gene>
<protein>
    <submittedName>
        <fullName evidence="1">Uncharacterized protein</fullName>
    </submittedName>
</protein>
<comment type="caution">
    <text evidence="1">The sequence shown here is derived from an EMBL/GenBank/DDBJ whole genome shotgun (WGS) entry which is preliminary data.</text>
</comment>
<dbReference type="AlphaFoldDB" id="A0AAV5HPK4"/>
<sequence>MKKATQGSRWVSAGVGFDIGFHFKPNRRWVSFQTQRLLGLSSRWVPASEALGSVLNPAVVGSKNPLSSIC</sequence>
<name>A0AAV5HPK4_9ROSI</name>